<dbReference type="EMBL" id="JADOUF010000001">
    <property type="protein sequence ID" value="MBG6139165.1"/>
    <property type="molecule type" value="Genomic_DNA"/>
</dbReference>
<name>A0A8J7GK88_9ACTN</name>
<accession>A0A8J7GK88</accession>
<gene>
    <name evidence="1" type="ORF">IW245_005359</name>
</gene>
<evidence type="ECO:0000313" key="1">
    <source>
        <dbReference type="EMBL" id="MBG6139165.1"/>
    </source>
</evidence>
<comment type="caution">
    <text evidence="1">The sequence shown here is derived from an EMBL/GenBank/DDBJ whole genome shotgun (WGS) entry which is preliminary data.</text>
</comment>
<dbReference type="InterPro" id="IPR032724">
    <property type="entry name" value="SCP1.201-like"/>
</dbReference>
<keyword evidence="2" id="KW-1185">Reference proteome</keyword>
<protein>
    <submittedName>
        <fullName evidence="1">Uncharacterized protein</fullName>
    </submittedName>
</protein>
<dbReference type="AlphaFoldDB" id="A0A8J7GK88"/>
<reference evidence="1" key="1">
    <citation type="submission" date="2020-11" db="EMBL/GenBank/DDBJ databases">
        <title>Sequencing the genomes of 1000 actinobacteria strains.</title>
        <authorList>
            <person name="Klenk H.-P."/>
        </authorList>
    </citation>
    <scope>NUCLEOTIDE SEQUENCE</scope>
    <source>
        <strain evidence="1">DSM 45356</strain>
    </source>
</reference>
<evidence type="ECO:0000313" key="2">
    <source>
        <dbReference type="Proteomes" id="UP000622552"/>
    </source>
</evidence>
<dbReference type="Pfam" id="PF14428">
    <property type="entry name" value="DddA-like"/>
    <property type="match status" value="1"/>
</dbReference>
<sequence length="77" mass="8122">MTGHVEGHAAAIMRRDGVREATLYINMRPCLGARGCAENLRAVLPAGTRLVVHQVFADGSTKVFNYPGTGDGLEGAP</sequence>
<proteinExistence type="predicted"/>
<organism evidence="1 2">
    <name type="scientific">Longispora fulva</name>
    <dbReference type="NCBI Taxonomy" id="619741"/>
    <lineage>
        <taxon>Bacteria</taxon>
        <taxon>Bacillati</taxon>
        <taxon>Actinomycetota</taxon>
        <taxon>Actinomycetes</taxon>
        <taxon>Micromonosporales</taxon>
        <taxon>Micromonosporaceae</taxon>
        <taxon>Longispora</taxon>
    </lineage>
</organism>
<dbReference type="Proteomes" id="UP000622552">
    <property type="component" value="Unassembled WGS sequence"/>
</dbReference>